<organism evidence="6 7">
    <name type="scientific">Nocardia tengchongensis</name>
    <dbReference type="NCBI Taxonomy" id="2055889"/>
    <lineage>
        <taxon>Bacteria</taxon>
        <taxon>Bacillati</taxon>
        <taxon>Actinomycetota</taxon>
        <taxon>Actinomycetes</taxon>
        <taxon>Mycobacteriales</taxon>
        <taxon>Nocardiaceae</taxon>
        <taxon>Nocardia</taxon>
    </lineage>
</organism>
<feature type="domain" description="HTH tetR-type" evidence="5">
    <location>
        <begin position="16"/>
        <end position="75"/>
    </location>
</feature>
<dbReference type="PROSITE" id="PS50977">
    <property type="entry name" value="HTH_TETR_2"/>
    <property type="match status" value="1"/>
</dbReference>
<keyword evidence="7" id="KW-1185">Reference proteome</keyword>
<dbReference type="InterPro" id="IPR049445">
    <property type="entry name" value="TetR_SbtR-like_C"/>
</dbReference>
<dbReference type="Gene3D" id="1.10.357.10">
    <property type="entry name" value="Tetracycline Repressor, domain 2"/>
    <property type="match status" value="1"/>
</dbReference>
<dbReference type="Pfam" id="PF00440">
    <property type="entry name" value="TetR_N"/>
    <property type="match status" value="1"/>
</dbReference>
<dbReference type="Proteomes" id="UP000683310">
    <property type="component" value="Chromosome"/>
</dbReference>
<accession>A0ABX8CFN1</accession>
<keyword evidence="3" id="KW-0804">Transcription</keyword>
<dbReference type="EMBL" id="CP074371">
    <property type="protein sequence ID" value="QVI18782.1"/>
    <property type="molecule type" value="Genomic_DNA"/>
</dbReference>
<dbReference type="Pfam" id="PF21597">
    <property type="entry name" value="TetR_C_43"/>
    <property type="match status" value="1"/>
</dbReference>
<dbReference type="PRINTS" id="PR00455">
    <property type="entry name" value="HTHTETR"/>
</dbReference>
<dbReference type="SUPFAM" id="SSF46689">
    <property type="entry name" value="Homeodomain-like"/>
    <property type="match status" value="1"/>
</dbReference>
<feature type="DNA-binding region" description="H-T-H motif" evidence="4">
    <location>
        <begin position="38"/>
        <end position="57"/>
    </location>
</feature>
<sequence length="190" mass="20490">MSSPSSPPRKPRADASRNRDRILEVARNLFTQRGSQVQLPEVARAAGVGIGTVYRHFPTQADLIEAAAAQRFAEIEEYARTRCLDPAESGRAVLTYLTHVGETLAADSGLSAAIESARHSRGSEPRGMAMDRLAEILATLIESDKAAATVRPDLTVADVYLIVGALSATIRSESGDWRRLLTLLYDGLAT</sequence>
<evidence type="ECO:0000313" key="7">
    <source>
        <dbReference type="Proteomes" id="UP000683310"/>
    </source>
</evidence>
<proteinExistence type="predicted"/>
<gene>
    <name evidence="6" type="ORF">KHQ06_19835</name>
</gene>
<name>A0ABX8CFN1_9NOCA</name>
<dbReference type="InterPro" id="IPR050109">
    <property type="entry name" value="HTH-type_TetR-like_transc_reg"/>
</dbReference>
<keyword evidence="2 4" id="KW-0238">DNA-binding</keyword>
<evidence type="ECO:0000313" key="6">
    <source>
        <dbReference type="EMBL" id="QVI18782.1"/>
    </source>
</evidence>
<dbReference type="PANTHER" id="PTHR30055:SF234">
    <property type="entry name" value="HTH-TYPE TRANSCRIPTIONAL REGULATOR BETI"/>
    <property type="match status" value="1"/>
</dbReference>
<evidence type="ECO:0000256" key="4">
    <source>
        <dbReference type="PROSITE-ProRule" id="PRU00335"/>
    </source>
</evidence>
<evidence type="ECO:0000256" key="2">
    <source>
        <dbReference type="ARBA" id="ARBA00023125"/>
    </source>
</evidence>
<dbReference type="SUPFAM" id="SSF48498">
    <property type="entry name" value="Tetracyclin repressor-like, C-terminal domain"/>
    <property type="match status" value="1"/>
</dbReference>
<evidence type="ECO:0000259" key="5">
    <source>
        <dbReference type="PROSITE" id="PS50977"/>
    </source>
</evidence>
<dbReference type="InterPro" id="IPR009057">
    <property type="entry name" value="Homeodomain-like_sf"/>
</dbReference>
<dbReference type="InterPro" id="IPR001647">
    <property type="entry name" value="HTH_TetR"/>
</dbReference>
<dbReference type="InterPro" id="IPR036271">
    <property type="entry name" value="Tet_transcr_reg_TetR-rel_C_sf"/>
</dbReference>
<reference evidence="6 7" key="1">
    <citation type="submission" date="2021-04" db="EMBL/GenBank/DDBJ databases">
        <title>Nocardia tengchongensis.</title>
        <authorList>
            <person name="Zhuang k."/>
            <person name="Ran Y."/>
            <person name="Li W."/>
        </authorList>
    </citation>
    <scope>NUCLEOTIDE SEQUENCE [LARGE SCALE GENOMIC DNA]</scope>
    <source>
        <strain evidence="6 7">CFH S0057</strain>
    </source>
</reference>
<keyword evidence="1" id="KW-0805">Transcription regulation</keyword>
<dbReference type="PANTHER" id="PTHR30055">
    <property type="entry name" value="HTH-TYPE TRANSCRIPTIONAL REGULATOR RUTR"/>
    <property type="match status" value="1"/>
</dbReference>
<evidence type="ECO:0000256" key="1">
    <source>
        <dbReference type="ARBA" id="ARBA00023015"/>
    </source>
</evidence>
<evidence type="ECO:0000256" key="3">
    <source>
        <dbReference type="ARBA" id="ARBA00023163"/>
    </source>
</evidence>
<protein>
    <submittedName>
        <fullName evidence="6">TetR/AcrR family transcriptional regulator</fullName>
    </submittedName>
</protein>